<keyword evidence="1" id="KW-0812">Transmembrane</keyword>
<name>A0A2R8AFH3_9RHOB</name>
<evidence type="ECO:0000256" key="1">
    <source>
        <dbReference type="SAM" id="Phobius"/>
    </source>
</evidence>
<dbReference type="Proteomes" id="UP000244932">
    <property type="component" value="Unassembled WGS sequence"/>
</dbReference>
<dbReference type="OrthoDB" id="7874790at2"/>
<feature type="transmembrane region" description="Helical" evidence="1">
    <location>
        <begin position="50"/>
        <end position="76"/>
    </location>
</feature>
<dbReference type="EMBL" id="OMKW01000004">
    <property type="protein sequence ID" value="SPF30947.1"/>
    <property type="molecule type" value="Genomic_DNA"/>
</dbReference>
<proteinExistence type="predicted"/>
<keyword evidence="1" id="KW-1133">Transmembrane helix</keyword>
<reference evidence="2 3" key="1">
    <citation type="submission" date="2018-03" db="EMBL/GenBank/DDBJ databases">
        <authorList>
            <person name="Keele B.F."/>
        </authorList>
    </citation>
    <scope>NUCLEOTIDE SEQUENCE [LARGE SCALE GENOMIC DNA]</scope>
    <source>
        <strain evidence="2 3">CeCT 8812</strain>
    </source>
</reference>
<keyword evidence="1" id="KW-0472">Membrane</keyword>
<gene>
    <name evidence="2" type="ORF">POI8812_03293</name>
</gene>
<organism evidence="2 3">
    <name type="scientific">Pontivivens insulae</name>
    <dbReference type="NCBI Taxonomy" id="1639689"/>
    <lineage>
        <taxon>Bacteria</taxon>
        <taxon>Pseudomonadati</taxon>
        <taxon>Pseudomonadota</taxon>
        <taxon>Alphaproteobacteria</taxon>
        <taxon>Rhodobacterales</taxon>
        <taxon>Paracoccaceae</taxon>
        <taxon>Pontivivens</taxon>
    </lineage>
</organism>
<evidence type="ECO:0000313" key="3">
    <source>
        <dbReference type="Proteomes" id="UP000244932"/>
    </source>
</evidence>
<dbReference type="RefSeq" id="WP_108783634.1">
    <property type="nucleotide sequence ID" value="NZ_OMKW01000004.1"/>
</dbReference>
<dbReference type="AlphaFoldDB" id="A0A2R8AFH3"/>
<evidence type="ECO:0000313" key="2">
    <source>
        <dbReference type="EMBL" id="SPF30947.1"/>
    </source>
</evidence>
<keyword evidence="3" id="KW-1185">Reference proteome</keyword>
<accession>A0A2R8AFH3</accession>
<protein>
    <submittedName>
        <fullName evidence="2">Uncharacterized protein</fullName>
    </submittedName>
</protein>
<sequence length="85" mass="9538">MIAHVLRIVLTLLAATVLLYISRFWPFDLWSRPGLFGLRELPPGGDALRVWLRGTPFAAFALPIWVCIVFVALSVVERVTAARHP</sequence>